<feature type="region of interest" description="Disordered" evidence="6">
    <location>
        <begin position="86"/>
        <end position="112"/>
    </location>
</feature>
<dbReference type="Pfam" id="PF08240">
    <property type="entry name" value="ADH_N"/>
    <property type="match status" value="1"/>
</dbReference>
<evidence type="ECO:0000256" key="6">
    <source>
        <dbReference type="SAM" id="MobiDB-lite"/>
    </source>
</evidence>
<dbReference type="Pfam" id="PF00107">
    <property type="entry name" value="ADH_zinc_N"/>
    <property type="match status" value="1"/>
</dbReference>
<gene>
    <name evidence="9" type="ORF">RM445_22110</name>
</gene>
<proteinExistence type="inferred from homology"/>
<evidence type="ECO:0000256" key="5">
    <source>
        <dbReference type="ARBA" id="ARBA00023002"/>
    </source>
</evidence>
<evidence type="ECO:0000256" key="4">
    <source>
        <dbReference type="ARBA" id="ARBA00022833"/>
    </source>
</evidence>
<evidence type="ECO:0000259" key="7">
    <source>
        <dbReference type="Pfam" id="PF00107"/>
    </source>
</evidence>
<dbReference type="RefSeq" id="WP_311558736.1">
    <property type="nucleotide sequence ID" value="NZ_JAVREJ010000017.1"/>
</dbReference>
<name>A0ABU2NFJ4_9PSEU</name>
<evidence type="ECO:0000256" key="1">
    <source>
        <dbReference type="ARBA" id="ARBA00001947"/>
    </source>
</evidence>
<dbReference type="InterPro" id="IPR011032">
    <property type="entry name" value="GroES-like_sf"/>
</dbReference>
<dbReference type="CDD" id="cd08232">
    <property type="entry name" value="idonate-5-DH"/>
    <property type="match status" value="1"/>
</dbReference>
<dbReference type="EMBL" id="JAVREJ010000017">
    <property type="protein sequence ID" value="MDT0352228.1"/>
    <property type="molecule type" value="Genomic_DNA"/>
</dbReference>
<keyword evidence="5" id="KW-0560">Oxidoreductase</keyword>
<reference evidence="10" key="1">
    <citation type="submission" date="2023-07" db="EMBL/GenBank/DDBJ databases">
        <title>30 novel species of actinomycetes from the DSMZ collection.</title>
        <authorList>
            <person name="Nouioui I."/>
        </authorList>
    </citation>
    <scope>NUCLEOTIDE SEQUENCE [LARGE SCALE GENOMIC DNA]</scope>
    <source>
        <strain evidence="10">DSM 45834</strain>
    </source>
</reference>
<sequence>MSAEFLAAVGGIPDRAVGLVAHAARDVRVEPVAVRAPGPDEAVVEVAYGGICGSDLHYWQHGAAGVSILREPMLLGHEIVGTVRRAATDGSGPTTGTPVAVHPARPHPGDGTQRYPADRPNISPAGTYLGSAAHHPHTQGGFARYLTIEAHMLRPLPAGLSLRTAALAEPAGVAWHAVSRAGEVRGRSALVIGAGPIGALVVAVLRRAGAAEITVVDLHQPPLDRARALGATRILLASDRAAVRTVQPDVTIESSGSPHGLAAAIENTARGGRVVMLGLLPPGDQPVPVSTAIARELELVGSFRFIDEIGHVLRALADGSLDVEAVITHEYPVDDALTALATAADPVRSGKVLLTFDPALAPSRAGPPR</sequence>
<comment type="cofactor">
    <cofactor evidence="1">
        <name>Zn(2+)</name>
        <dbReference type="ChEBI" id="CHEBI:29105"/>
    </cofactor>
</comment>
<organism evidence="9 10">
    <name type="scientific">Pseudonocardia charpentierae</name>
    <dbReference type="NCBI Taxonomy" id="3075545"/>
    <lineage>
        <taxon>Bacteria</taxon>
        <taxon>Bacillati</taxon>
        <taxon>Actinomycetota</taxon>
        <taxon>Actinomycetes</taxon>
        <taxon>Pseudonocardiales</taxon>
        <taxon>Pseudonocardiaceae</taxon>
        <taxon>Pseudonocardia</taxon>
    </lineage>
</organism>
<comment type="caution">
    <text evidence="9">The sequence shown here is derived from an EMBL/GenBank/DDBJ whole genome shotgun (WGS) entry which is preliminary data.</text>
</comment>
<keyword evidence="10" id="KW-1185">Reference proteome</keyword>
<dbReference type="Gene3D" id="3.90.180.10">
    <property type="entry name" value="Medium-chain alcohol dehydrogenases, catalytic domain"/>
    <property type="match status" value="1"/>
</dbReference>
<evidence type="ECO:0000256" key="3">
    <source>
        <dbReference type="ARBA" id="ARBA00022723"/>
    </source>
</evidence>
<dbReference type="InterPro" id="IPR013154">
    <property type="entry name" value="ADH-like_N"/>
</dbReference>
<evidence type="ECO:0000313" key="9">
    <source>
        <dbReference type="EMBL" id="MDT0352228.1"/>
    </source>
</evidence>
<dbReference type="PANTHER" id="PTHR43161">
    <property type="entry name" value="SORBITOL DEHYDROGENASE"/>
    <property type="match status" value="1"/>
</dbReference>
<dbReference type="SUPFAM" id="SSF50129">
    <property type="entry name" value="GroES-like"/>
    <property type="match status" value="1"/>
</dbReference>
<feature type="domain" description="Alcohol dehydrogenase-like N-terminal" evidence="8">
    <location>
        <begin position="38"/>
        <end position="157"/>
    </location>
</feature>
<dbReference type="Proteomes" id="UP001183202">
    <property type="component" value="Unassembled WGS sequence"/>
</dbReference>
<evidence type="ECO:0000259" key="8">
    <source>
        <dbReference type="Pfam" id="PF08240"/>
    </source>
</evidence>
<keyword evidence="4" id="KW-0862">Zinc</keyword>
<dbReference type="SUPFAM" id="SSF51735">
    <property type="entry name" value="NAD(P)-binding Rossmann-fold domains"/>
    <property type="match status" value="1"/>
</dbReference>
<accession>A0ABU2NFJ4</accession>
<dbReference type="PANTHER" id="PTHR43161:SF9">
    <property type="entry name" value="SORBITOL DEHYDROGENASE"/>
    <property type="match status" value="1"/>
</dbReference>
<dbReference type="Gene3D" id="3.40.50.720">
    <property type="entry name" value="NAD(P)-binding Rossmann-like Domain"/>
    <property type="match status" value="1"/>
</dbReference>
<dbReference type="InterPro" id="IPR036291">
    <property type="entry name" value="NAD(P)-bd_dom_sf"/>
</dbReference>
<evidence type="ECO:0000313" key="10">
    <source>
        <dbReference type="Proteomes" id="UP001183202"/>
    </source>
</evidence>
<dbReference type="InterPro" id="IPR013149">
    <property type="entry name" value="ADH-like_C"/>
</dbReference>
<evidence type="ECO:0000256" key="2">
    <source>
        <dbReference type="ARBA" id="ARBA00008072"/>
    </source>
</evidence>
<protein>
    <submittedName>
        <fullName evidence="9">L-idonate 5-dehydrogenase</fullName>
    </submittedName>
</protein>
<comment type="similarity">
    <text evidence="2">Belongs to the zinc-containing alcohol dehydrogenase family.</text>
</comment>
<feature type="domain" description="Alcohol dehydrogenase-like C-terminal" evidence="7">
    <location>
        <begin position="196"/>
        <end position="308"/>
    </location>
</feature>
<keyword evidence="3" id="KW-0479">Metal-binding</keyword>